<dbReference type="InterPro" id="IPR007765">
    <property type="entry name" value="Baculo_p24"/>
</dbReference>
<dbReference type="Proteomes" id="UP000202544">
    <property type="component" value="Segment"/>
</dbReference>
<name>D2J4M5_9BBAC</name>
<evidence type="ECO:0000313" key="2">
    <source>
        <dbReference type="Proteomes" id="UP000202544"/>
    </source>
</evidence>
<dbReference type="Pfam" id="PF05073">
    <property type="entry name" value="Baculo_p24"/>
    <property type="match status" value="1"/>
</dbReference>
<dbReference type="EMBL" id="GQ884143">
    <property type="protein sequence ID" value="ACZ63544.1"/>
    <property type="molecule type" value="Genomic_DNA"/>
</dbReference>
<evidence type="ECO:0000313" key="1">
    <source>
        <dbReference type="EMBL" id="ACZ63544.1"/>
    </source>
</evidence>
<proteinExistence type="predicted"/>
<reference evidence="1 2" key="1">
    <citation type="journal article" date="2011" name="J. Proteome Res.">
        <title>ODV-associated proteins of the Pieris rapae granulovirus.</title>
        <authorList>
            <person name="Wang X.F."/>
            <person name="Zhang B.Q."/>
            <person name="Xu H.J."/>
            <person name="Cui Y.J."/>
            <person name="Xu Y.P."/>
            <person name="Zhang M.J."/>
            <person name="Han Y.S."/>
            <person name="Lee Y.S."/>
            <person name="Bao Y.Y."/>
            <person name="Zhang C.X."/>
        </authorList>
    </citation>
    <scope>NUCLEOTIDE SEQUENCE [LARGE SCALE GENOMIC DNA]</scope>
    <source>
        <strain evidence="1">Wuhan</strain>
    </source>
</reference>
<dbReference type="OrthoDB" id="18599at10239"/>
<dbReference type="GeneID" id="11107065"/>
<protein>
    <submittedName>
        <fullName evidence="1">P24 capsid protein</fullName>
    </submittedName>
</protein>
<reference evidence="1 2" key="2">
    <citation type="journal article" date="2012" name="J. Virol.">
        <title>The Genome of Pieris rapae Granulovirus.</title>
        <authorList>
            <person name="Zhang B.Q."/>
            <person name="Cheng R.L."/>
            <person name="Wang X.F."/>
            <person name="Zhang C.X."/>
        </authorList>
    </citation>
    <scope>NUCLEOTIDE SEQUENCE [LARGE SCALE GENOMIC DNA]</scope>
    <source>
        <strain evidence="1">Wuhan</strain>
    </source>
</reference>
<dbReference type="KEGG" id="vg:11107065"/>
<dbReference type="GO" id="GO:0019028">
    <property type="term" value="C:viral capsid"/>
    <property type="evidence" value="ECO:0007669"/>
    <property type="project" value="InterPro"/>
</dbReference>
<organism evidence="1 2">
    <name type="scientific">Pieris rapae granulovirus Wuhan</name>
    <dbReference type="NCBI Taxonomy" id="2848030"/>
    <lineage>
        <taxon>Viruses</taxon>
        <taxon>Viruses incertae sedis</taxon>
        <taxon>Naldaviricetes</taxon>
        <taxon>Lefavirales</taxon>
        <taxon>Baculoviridae</taxon>
        <taxon>Betabaculovirus</taxon>
        <taxon>Betabaculovirus arrapae</taxon>
    </lineage>
</organism>
<keyword evidence="2" id="KW-1185">Reference proteome</keyword>
<sequence>MIAIIILYIFLNKVKMSFDYNSGPIEVFIVSNEEKGIDGYAEVSAVVNLLSPFLRVNNTQIWNTTHPSYKVQNNGKNYLHAIAICKYLSSIPESDTDSYKNLRQLIRDLFVGDQKEIEDETRRELNEIKISIEELSKIKNTIDEIQTLLTKDNNILSDFNSLLRILKSELLSELKPNETSDVVNEKDNDKSIKENQQNVNIANNIKVNDNDEGDNKN</sequence>
<accession>D2J4M5</accession>
<dbReference type="RefSeq" id="YP_003429382.1">
    <property type="nucleotide sequence ID" value="NC_013797.1"/>
</dbReference>